<gene>
    <name evidence="8" type="ORF">BSZ32_11560</name>
</gene>
<comment type="similarity">
    <text evidence="1">Belongs to the membrane fusion protein (MFP) (TC 8.A.1) family.</text>
</comment>
<evidence type="ECO:0000313" key="9">
    <source>
        <dbReference type="Proteomes" id="UP000239907"/>
    </source>
</evidence>
<proteinExistence type="inferred from homology"/>
<sequence>MQKKNTLRRILSFVKKTAFILLPLIFFFAGWWFAQPSQKSDGGHVKQADEEEPQLWTCSMHPQIRQPQPGPCPICGMNLIPHTVSKHEGGLRKVTISEDSAALLDLRVSPVLQAPANVNVQMFGKIDYDERKIVTTTARMGGRLDRLYADFTGTMVSKGDALGEIYSPDLILAQHTLIHSKKEWQKAKSATERKRLLRTLESAREKMRLLNLSDDQIAAIELLEKPSNYITILAPQTGVVVNLNVKEGQYLKTGDVLFGIADLTSVWLKMEAYESDLPWLRYAQQVSFNVEAIPGKTFHGRIAFIDPQLDPQRRIVKVRVNVDNQKRLLKPGMFANASVKAKVAMNGRVLDADLAGKWISPMHPEIVKSGPGSCDLCGMPLIPAEEFGFIAPSLPSENPLLVPASAVLRTGKRAVVYVRLPAENEPIFEGREIVLGSRAGDFFIVLGG</sequence>
<dbReference type="Gene3D" id="2.40.30.170">
    <property type="match status" value="1"/>
</dbReference>
<dbReference type="PANTHER" id="PTHR30097">
    <property type="entry name" value="CATION EFFLUX SYSTEM PROTEIN CUSB"/>
    <property type="match status" value="1"/>
</dbReference>
<keyword evidence="4" id="KW-0812">Transmembrane</keyword>
<organism evidence="8 9">
    <name type="scientific">Rubritalea profundi</name>
    <dbReference type="NCBI Taxonomy" id="1658618"/>
    <lineage>
        <taxon>Bacteria</taxon>
        <taxon>Pseudomonadati</taxon>
        <taxon>Verrucomicrobiota</taxon>
        <taxon>Verrucomicrobiia</taxon>
        <taxon>Verrucomicrobiales</taxon>
        <taxon>Rubritaleaceae</taxon>
        <taxon>Rubritalea</taxon>
    </lineage>
</organism>
<feature type="transmembrane region" description="Helical" evidence="4">
    <location>
        <begin position="12"/>
        <end position="34"/>
    </location>
</feature>
<dbReference type="Proteomes" id="UP000239907">
    <property type="component" value="Unassembled WGS sequence"/>
</dbReference>
<evidence type="ECO:0000256" key="2">
    <source>
        <dbReference type="ARBA" id="ARBA00022448"/>
    </source>
</evidence>
<dbReference type="InterPro" id="IPR045800">
    <property type="entry name" value="HMBD"/>
</dbReference>
<dbReference type="PANTHER" id="PTHR30097:SF4">
    <property type="entry name" value="SLR6042 PROTEIN"/>
    <property type="match status" value="1"/>
</dbReference>
<name>A0A2S7U3U2_9BACT</name>
<feature type="domain" description="Heavy metal binding" evidence="5">
    <location>
        <begin position="357"/>
        <end position="384"/>
    </location>
</feature>
<keyword evidence="2" id="KW-0813">Transport</keyword>
<evidence type="ECO:0000313" key="8">
    <source>
        <dbReference type="EMBL" id="PQJ29064.1"/>
    </source>
</evidence>
<dbReference type="Pfam" id="PF19335">
    <property type="entry name" value="HMBD"/>
    <property type="match status" value="2"/>
</dbReference>
<reference evidence="8 9" key="1">
    <citation type="submission" date="2016-12" db="EMBL/GenBank/DDBJ databases">
        <title>Study of bacterial adaptation to deep sea.</title>
        <authorList>
            <person name="Song J."/>
            <person name="Yoshizawa S."/>
            <person name="Kogure K."/>
        </authorList>
    </citation>
    <scope>NUCLEOTIDE SEQUENCE [LARGE SCALE GENOMIC DNA]</scope>
    <source>
        <strain evidence="8 9">SAORIC-165</strain>
    </source>
</reference>
<accession>A0A2S7U3U2</accession>
<protein>
    <submittedName>
        <fullName evidence="8">Uncharacterized protein</fullName>
    </submittedName>
</protein>
<keyword evidence="3" id="KW-0175">Coiled coil</keyword>
<evidence type="ECO:0000256" key="1">
    <source>
        <dbReference type="ARBA" id="ARBA00009477"/>
    </source>
</evidence>
<dbReference type="InterPro" id="IPR058792">
    <property type="entry name" value="Beta-barrel_RND_2"/>
</dbReference>
<feature type="domain" description="CusB-like barrel-sandwich hybrid" evidence="6">
    <location>
        <begin position="136"/>
        <end position="261"/>
    </location>
</feature>
<keyword evidence="4" id="KW-1133">Transmembrane helix</keyword>
<dbReference type="InterPro" id="IPR058790">
    <property type="entry name" value="BSH_CusB"/>
</dbReference>
<dbReference type="Pfam" id="PF25954">
    <property type="entry name" value="Beta-barrel_RND_2"/>
    <property type="match status" value="1"/>
</dbReference>
<dbReference type="GO" id="GO:0046914">
    <property type="term" value="F:transition metal ion binding"/>
    <property type="evidence" value="ECO:0007669"/>
    <property type="project" value="TreeGrafter"/>
</dbReference>
<dbReference type="GO" id="GO:0030288">
    <property type="term" value="C:outer membrane-bounded periplasmic space"/>
    <property type="evidence" value="ECO:0007669"/>
    <property type="project" value="TreeGrafter"/>
</dbReference>
<dbReference type="GO" id="GO:0015679">
    <property type="term" value="P:plasma membrane copper ion transport"/>
    <property type="evidence" value="ECO:0007669"/>
    <property type="project" value="TreeGrafter"/>
</dbReference>
<dbReference type="GO" id="GO:0060003">
    <property type="term" value="P:copper ion export"/>
    <property type="evidence" value="ECO:0007669"/>
    <property type="project" value="TreeGrafter"/>
</dbReference>
<dbReference type="InterPro" id="IPR051909">
    <property type="entry name" value="MFP_Cation_Efflux"/>
</dbReference>
<dbReference type="AlphaFoldDB" id="A0A2S7U3U2"/>
<keyword evidence="9" id="KW-1185">Reference proteome</keyword>
<keyword evidence="4" id="KW-0472">Membrane</keyword>
<evidence type="ECO:0000259" key="5">
    <source>
        <dbReference type="Pfam" id="PF19335"/>
    </source>
</evidence>
<dbReference type="Gene3D" id="2.40.420.20">
    <property type="match status" value="1"/>
</dbReference>
<dbReference type="EMBL" id="MQWA01000001">
    <property type="protein sequence ID" value="PQJ29064.1"/>
    <property type="molecule type" value="Genomic_DNA"/>
</dbReference>
<feature type="domain" description="CusB-like beta-barrel" evidence="7">
    <location>
        <begin position="265"/>
        <end position="341"/>
    </location>
</feature>
<dbReference type="OrthoDB" id="9765657at2"/>
<evidence type="ECO:0000256" key="4">
    <source>
        <dbReference type="SAM" id="Phobius"/>
    </source>
</evidence>
<evidence type="ECO:0000259" key="7">
    <source>
        <dbReference type="Pfam" id="PF25954"/>
    </source>
</evidence>
<feature type="coiled-coil region" evidence="3">
    <location>
        <begin position="186"/>
        <end position="213"/>
    </location>
</feature>
<dbReference type="FunFam" id="2.40.30.170:FF:000010">
    <property type="entry name" value="Efflux RND transporter periplasmic adaptor subunit"/>
    <property type="match status" value="1"/>
</dbReference>
<evidence type="ECO:0000256" key="3">
    <source>
        <dbReference type="SAM" id="Coils"/>
    </source>
</evidence>
<dbReference type="RefSeq" id="WP_105043558.1">
    <property type="nucleotide sequence ID" value="NZ_MQWA01000001.1"/>
</dbReference>
<evidence type="ECO:0000259" key="6">
    <source>
        <dbReference type="Pfam" id="PF25919"/>
    </source>
</evidence>
<comment type="caution">
    <text evidence="8">The sequence shown here is derived from an EMBL/GenBank/DDBJ whole genome shotgun (WGS) entry which is preliminary data.</text>
</comment>
<dbReference type="Pfam" id="PF25919">
    <property type="entry name" value="BSH_CusB"/>
    <property type="match status" value="1"/>
</dbReference>
<feature type="domain" description="Heavy metal binding" evidence="5">
    <location>
        <begin position="56"/>
        <end position="81"/>
    </location>
</feature>
<dbReference type="SUPFAM" id="SSF111369">
    <property type="entry name" value="HlyD-like secretion proteins"/>
    <property type="match status" value="1"/>
</dbReference>